<evidence type="ECO:0000313" key="2">
    <source>
        <dbReference type="EMBL" id="KAK3783434.1"/>
    </source>
</evidence>
<gene>
    <name evidence="2" type="ORF">RRG08_033693</name>
</gene>
<evidence type="ECO:0000256" key="1">
    <source>
        <dbReference type="SAM" id="MobiDB-lite"/>
    </source>
</evidence>
<reference evidence="2" key="1">
    <citation type="journal article" date="2023" name="G3 (Bethesda)">
        <title>A reference genome for the long-term kleptoplast-retaining sea slug Elysia crispata morphotype clarki.</title>
        <authorList>
            <person name="Eastman K.E."/>
            <person name="Pendleton A.L."/>
            <person name="Shaikh M.A."/>
            <person name="Suttiyut T."/>
            <person name="Ogas R."/>
            <person name="Tomko P."/>
            <person name="Gavelis G."/>
            <person name="Widhalm J.R."/>
            <person name="Wisecaver J.H."/>
        </authorList>
    </citation>
    <scope>NUCLEOTIDE SEQUENCE</scope>
    <source>
        <strain evidence="2">ECLA1</strain>
    </source>
</reference>
<accession>A0AAE1DUI6</accession>
<sequence>MNKNISMRPLSTFPSWIECRKLPEDAEGSANLDEGYCSGRVGHVAVSIMDELLVWGGYFVSEFSQPTDYFIDLHQQTHGHDNRSRTVTGGQALGRQLT</sequence>
<proteinExistence type="predicted"/>
<dbReference type="AlphaFoldDB" id="A0AAE1DUI6"/>
<dbReference type="Proteomes" id="UP001283361">
    <property type="component" value="Unassembled WGS sequence"/>
</dbReference>
<evidence type="ECO:0000313" key="3">
    <source>
        <dbReference type="Proteomes" id="UP001283361"/>
    </source>
</evidence>
<dbReference type="EMBL" id="JAWDGP010002410">
    <property type="protein sequence ID" value="KAK3783434.1"/>
    <property type="molecule type" value="Genomic_DNA"/>
</dbReference>
<protein>
    <submittedName>
        <fullName evidence="2">Uncharacterized protein</fullName>
    </submittedName>
</protein>
<feature type="region of interest" description="Disordered" evidence="1">
    <location>
        <begin position="78"/>
        <end position="98"/>
    </location>
</feature>
<comment type="caution">
    <text evidence="2">The sequence shown here is derived from an EMBL/GenBank/DDBJ whole genome shotgun (WGS) entry which is preliminary data.</text>
</comment>
<keyword evidence="3" id="KW-1185">Reference proteome</keyword>
<name>A0AAE1DUI6_9GAST</name>
<organism evidence="2 3">
    <name type="scientific">Elysia crispata</name>
    <name type="common">lettuce slug</name>
    <dbReference type="NCBI Taxonomy" id="231223"/>
    <lineage>
        <taxon>Eukaryota</taxon>
        <taxon>Metazoa</taxon>
        <taxon>Spiralia</taxon>
        <taxon>Lophotrochozoa</taxon>
        <taxon>Mollusca</taxon>
        <taxon>Gastropoda</taxon>
        <taxon>Heterobranchia</taxon>
        <taxon>Euthyneura</taxon>
        <taxon>Panpulmonata</taxon>
        <taxon>Sacoglossa</taxon>
        <taxon>Placobranchoidea</taxon>
        <taxon>Plakobranchidae</taxon>
        <taxon>Elysia</taxon>
    </lineage>
</organism>